<dbReference type="EMBL" id="MLJW01004106">
    <property type="protein sequence ID" value="OIQ70630.1"/>
    <property type="molecule type" value="Genomic_DNA"/>
</dbReference>
<organism evidence="1">
    <name type="scientific">mine drainage metagenome</name>
    <dbReference type="NCBI Taxonomy" id="410659"/>
    <lineage>
        <taxon>unclassified sequences</taxon>
        <taxon>metagenomes</taxon>
        <taxon>ecological metagenomes</taxon>
    </lineage>
</organism>
<comment type="caution">
    <text evidence="1">The sequence shown here is derived from an EMBL/GenBank/DDBJ whole genome shotgun (WGS) entry which is preliminary data.</text>
</comment>
<reference evidence="1" key="1">
    <citation type="submission" date="2016-10" db="EMBL/GenBank/DDBJ databases">
        <title>Sequence of Gallionella enrichment culture.</title>
        <authorList>
            <person name="Poehlein A."/>
            <person name="Muehling M."/>
            <person name="Daniel R."/>
        </authorList>
    </citation>
    <scope>NUCLEOTIDE SEQUENCE</scope>
</reference>
<gene>
    <name evidence="1" type="ORF">GALL_477530</name>
</gene>
<sequence length="78" mass="8672">MLLSLLFNSLSGLGDTPSMESYRSTFGDQACRDIGAAPRVLAILRLHPAIFQYSALARTGEDLYVPRELIMINKIMKL</sequence>
<proteinExistence type="predicted"/>
<evidence type="ECO:0000313" key="1">
    <source>
        <dbReference type="EMBL" id="OIQ70630.1"/>
    </source>
</evidence>
<dbReference type="AlphaFoldDB" id="A0A1J5PGS3"/>
<accession>A0A1J5PGS3</accession>
<protein>
    <submittedName>
        <fullName evidence="1">Uncharacterized protein</fullName>
    </submittedName>
</protein>
<name>A0A1J5PGS3_9ZZZZ</name>